<dbReference type="Gene3D" id="2.30.29.30">
    <property type="entry name" value="Pleckstrin-homology domain (PH domain)/Phosphotyrosine-binding domain (PTB)"/>
    <property type="match status" value="1"/>
</dbReference>
<evidence type="ECO:0000256" key="9">
    <source>
        <dbReference type="ARBA" id="ARBA00023136"/>
    </source>
</evidence>
<feature type="disulfide bond" evidence="12">
    <location>
        <begin position="70"/>
        <end position="77"/>
    </location>
</feature>
<dbReference type="GO" id="GO:0043005">
    <property type="term" value="C:neuron projection"/>
    <property type="evidence" value="ECO:0007669"/>
    <property type="project" value="UniProtKB-ARBA"/>
</dbReference>
<feature type="disulfide bond" evidence="12">
    <location>
        <begin position="105"/>
        <end position="159"/>
    </location>
</feature>
<keyword evidence="11" id="KW-0325">Glycoprotein</keyword>
<dbReference type="Proteomes" id="UP000053605">
    <property type="component" value="Unassembled WGS sequence"/>
</dbReference>
<dbReference type="AlphaFoldDB" id="A0A091VNR2"/>
<comment type="similarity">
    <text evidence="12">Belongs to the APP family.</text>
</comment>
<evidence type="ECO:0000256" key="11">
    <source>
        <dbReference type="ARBA" id="ARBA00023180"/>
    </source>
</evidence>
<feature type="transmembrane region" description="Helical" evidence="14">
    <location>
        <begin position="652"/>
        <end position="674"/>
    </location>
</feature>
<dbReference type="InterPro" id="IPR036669">
    <property type="entry name" value="Amyloid_Cu-bd_sf"/>
</dbReference>
<keyword evidence="4" id="KW-0479">Metal-binding</keyword>
<dbReference type="PROSITE" id="PS00320">
    <property type="entry name" value="APP_INTRA"/>
    <property type="match status" value="1"/>
</dbReference>
<dbReference type="InterPro" id="IPR008154">
    <property type="entry name" value="Amyloid_glyco_extra"/>
</dbReference>
<evidence type="ECO:0000259" key="16">
    <source>
        <dbReference type="PROSITE" id="PS51869"/>
    </source>
</evidence>
<evidence type="ECO:0000256" key="6">
    <source>
        <dbReference type="ARBA" id="ARBA00022900"/>
    </source>
</evidence>
<evidence type="ECO:0000256" key="5">
    <source>
        <dbReference type="ARBA" id="ARBA00022729"/>
    </source>
</evidence>
<evidence type="ECO:0000256" key="4">
    <source>
        <dbReference type="ARBA" id="ARBA00022723"/>
    </source>
</evidence>
<dbReference type="InterPro" id="IPR020901">
    <property type="entry name" value="Prtase_inh_Kunz-CS"/>
</dbReference>
<keyword evidence="8" id="KW-0186">Copper</keyword>
<dbReference type="GO" id="GO:0007409">
    <property type="term" value="P:axonogenesis"/>
    <property type="evidence" value="ECO:0007669"/>
    <property type="project" value="TreeGrafter"/>
</dbReference>
<gene>
    <name evidence="18" type="ORF">N306_15111</name>
</gene>
<dbReference type="GO" id="GO:0016020">
    <property type="term" value="C:membrane"/>
    <property type="evidence" value="ECO:0007669"/>
    <property type="project" value="UniProtKB-SubCell"/>
</dbReference>
<dbReference type="InterPro" id="IPR002223">
    <property type="entry name" value="Kunitz_BPTI"/>
</dbReference>
<keyword evidence="2" id="KW-0646">Protease inhibitor</keyword>
<dbReference type="PROSITE" id="PS50279">
    <property type="entry name" value="BPTI_KUNITZ_2"/>
    <property type="match status" value="1"/>
</dbReference>
<dbReference type="Gene3D" id="3.30.1490.140">
    <property type="entry name" value="Amyloidogenic glycoprotein, copper-binding domain"/>
    <property type="match status" value="1"/>
</dbReference>
<dbReference type="InterPro" id="IPR019744">
    <property type="entry name" value="APP_CUBD_CS"/>
</dbReference>
<keyword evidence="5" id="KW-0732">Signal</keyword>
<dbReference type="GO" id="GO:0051246">
    <property type="term" value="P:regulation of protein metabolic process"/>
    <property type="evidence" value="ECO:0007669"/>
    <property type="project" value="UniProtKB-ARBA"/>
</dbReference>
<evidence type="ECO:0000259" key="15">
    <source>
        <dbReference type="PROSITE" id="PS50279"/>
    </source>
</evidence>
<feature type="disulfide bond" evidence="12">
    <location>
        <begin position="130"/>
        <end position="158"/>
    </location>
</feature>
<dbReference type="CDD" id="cd22607">
    <property type="entry name" value="Kunitz_ABPP-like"/>
    <property type="match status" value="1"/>
</dbReference>
<dbReference type="GO" id="GO:0140677">
    <property type="term" value="F:molecular function activator activity"/>
    <property type="evidence" value="ECO:0007669"/>
    <property type="project" value="UniProtKB-ARBA"/>
</dbReference>
<evidence type="ECO:0000256" key="7">
    <source>
        <dbReference type="ARBA" id="ARBA00022989"/>
    </source>
</evidence>
<proteinExistence type="inferred from homology"/>
<dbReference type="SUPFAM" id="SSF89811">
    <property type="entry name" value="Amyloid beta a4 protein copper binding domain (domain 2)"/>
    <property type="match status" value="1"/>
</dbReference>
<evidence type="ECO:0000256" key="2">
    <source>
        <dbReference type="ARBA" id="ARBA00022690"/>
    </source>
</evidence>
<name>A0A091VNR2_OPIHO</name>
<dbReference type="GO" id="GO:0008201">
    <property type="term" value="F:heparin binding"/>
    <property type="evidence" value="ECO:0007669"/>
    <property type="project" value="UniProtKB-UniRule"/>
</dbReference>
<protein>
    <submittedName>
        <fullName evidence="18">Amyloid-like 2</fullName>
    </submittedName>
</protein>
<dbReference type="GO" id="GO:0004867">
    <property type="term" value="F:serine-type endopeptidase inhibitor activity"/>
    <property type="evidence" value="ECO:0007669"/>
    <property type="project" value="UniProtKB-KW"/>
</dbReference>
<dbReference type="PROSITE" id="PS51870">
    <property type="entry name" value="APP_E2"/>
    <property type="match status" value="1"/>
</dbReference>
<dbReference type="SUPFAM" id="SSF57362">
    <property type="entry name" value="BPTI-like"/>
    <property type="match status" value="1"/>
</dbReference>
<dbReference type="GO" id="GO:0009986">
    <property type="term" value="C:cell surface"/>
    <property type="evidence" value="ECO:0007669"/>
    <property type="project" value="UniProtKB-ARBA"/>
</dbReference>
<dbReference type="InterPro" id="IPR011178">
    <property type="entry name" value="Amyloid_glyco_Cu-bd"/>
</dbReference>
<dbReference type="PROSITE" id="PS51869">
    <property type="entry name" value="APP_E1"/>
    <property type="match status" value="1"/>
</dbReference>
<dbReference type="CDD" id="cd21709">
    <property type="entry name" value="JMTM_APLP2"/>
    <property type="match status" value="1"/>
</dbReference>
<dbReference type="PRINTS" id="PR00203">
    <property type="entry name" value="AMYLOIDA4"/>
</dbReference>
<keyword evidence="19" id="KW-1185">Reference proteome</keyword>
<reference evidence="18 19" key="1">
    <citation type="submission" date="2014-04" db="EMBL/GenBank/DDBJ databases">
        <title>Genome evolution of avian class.</title>
        <authorList>
            <person name="Zhang G."/>
            <person name="Li C."/>
        </authorList>
    </citation>
    <scope>NUCLEOTIDE SEQUENCE [LARGE SCALE GENOMIC DNA]</scope>
    <source>
        <strain evidence="18">BGI_N306</strain>
    </source>
</reference>
<evidence type="ECO:0000256" key="1">
    <source>
        <dbReference type="ARBA" id="ARBA00004479"/>
    </source>
</evidence>
<keyword evidence="3 14" id="KW-0812">Transmembrane</keyword>
<dbReference type="Gene3D" id="3.90.570.10">
    <property type="entry name" value="Amyloidogenic glycoprotein, heparin-binding domain"/>
    <property type="match status" value="1"/>
</dbReference>
<evidence type="ECO:0000256" key="12">
    <source>
        <dbReference type="PROSITE-ProRule" id="PRU01217"/>
    </source>
</evidence>
<keyword evidence="7 14" id="KW-1133">Transmembrane helix</keyword>
<dbReference type="Pfam" id="PF02177">
    <property type="entry name" value="APP_N"/>
    <property type="match status" value="1"/>
</dbReference>
<keyword evidence="6" id="KW-0722">Serine protease inhibitor</keyword>
<dbReference type="PROSITE" id="PS00319">
    <property type="entry name" value="APP_CUBD"/>
    <property type="match status" value="1"/>
</dbReference>
<dbReference type="InterPro" id="IPR019543">
    <property type="entry name" value="APP_amyloid_C"/>
</dbReference>
<dbReference type="GO" id="GO:0099503">
    <property type="term" value="C:secretory vesicle"/>
    <property type="evidence" value="ECO:0007669"/>
    <property type="project" value="UniProtKB-ARBA"/>
</dbReference>
<dbReference type="InterPro" id="IPR036454">
    <property type="entry name" value="Amyloid_glyco_heparin-bd_sf"/>
</dbReference>
<dbReference type="Pfam" id="PF00014">
    <property type="entry name" value="Kunitz_BPTI"/>
    <property type="match status" value="1"/>
</dbReference>
<evidence type="ECO:0000259" key="17">
    <source>
        <dbReference type="PROSITE" id="PS51870"/>
    </source>
</evidence>
<feature type="non-terminal residue" evidence="18">
    <location>
        <position position="720"/>
    </location>
</feature>
<evidence type="ECO:0000313" key="19">
    <source>
        <dbReference type="Proteomes" id="UP000053605"/>
    </source>
</evidence>
<dbReference type="PANTHER" id="PTHR23103:SF14">
    <property type="entry name" value="AMYLOID BETA PRECURSOR LIKE PROTEIN 2"/>
    <property type="match status" value="1"/>
</dbReference>
<feature type="non-terminal residue" evidence="18">
    <location>
        <position position="1"/>
    </location>
</feature>
<dbReference type="Gene3D" id="4.10.410.10">
    <property type="entry name" value="Pancreatic trypsin inhibitor Kunitz domain"/>
    <property type="match status" value="1"/>
</dbReference>
<dbReference type="GO" id="GO:0012505">
    <property type="term" value="C:endomembrane system"/>
    <property type="evidence" value="ECO:0007669"/>
    <property type="project" value="UniProtKB-ARBA"/>
</dbReference>
<dbReference type="GO" id="GO:0010604">
    <property type="term" value="P:positive regulation of macromolecule metabolic process"/>
    <property type="evidence" value="ECO:0007669"/>
    <property type="project" value="UniProtKB-ARBA"/>
</dbReference>
<feature type="domain" description="BPTI/Kunitz inhibitor" evidence="15">
    <location>
        <begin position="263"/>
        <end position="313"/>
    </location>
</feature>
<feature type="compositionally biased region" description="Acidic residues" evidence="13">
    <location>
        <begin position="203"/>
        <end position="222"/>
    </location>
</feature>
<feature type="region of interest" description="Disordered" evidence="13">
    <location>
        <begin position="168"/>
        <end position="255"/>
    </location>
</feature>
<dbReference type="PhylomeDB" id="A0A091VNR2"/>
<organism evidence="18 19">
    <name type="scientific">Opisthocomus hoazin</name>
    <name type="common">Hoatzin</name>
    <name type="synonym">Phasianus hoazin</name>
    <dbReference type="NCBI Taxonomy" id="30419"/>
    <lineage>
        <taxon>Eukaryota</taxon>
        <taxon>Metazoa</taxon>
        <taxon>Chordata</taxon>
        <taxon>Craniata</taxon>
        <taxon>Vertebrata</taxon>
        <taxon>Euteleostomi</taxon>
        <taxon>Archelosauria</taxon>
        <taxon>Archosauria</taxon>
        <taxon>Dinosauria</taxon>
        <taxon>Saurischia</taxon>
        <taxon>Theropoda</taxon>
        <taxon>Coelurosauria</taxon>
        <taxon>Aves</taxon>
        <taxon>Neognathae</taxon>
        <taxon>Neoaves</taxon>
        <taxon>Opisthocomiformes</taxon>
        <taxon>Opisthocomidae</taxon>
        <taxon>Opisthocomus</taxon>
    </lineage>
</organism>
<feature type="compositionally biased region" description="Acidic residues" evidence="13">
    <location>
        <begin position="172"/>
        <end position="182"/>
    </location>
</feature>
<comment type="subcellular location">
    <subcellularLocation>
        <location evidence="1">Membrane</location>
        <topology evidence="1">Single-pass type I membrane protein</topology>
    </subcellularLocation>
</comment>
<feature type="domain" description="E2" evidence="17">
    <location>
        <begin position="351"/>
        <end position="542"/>
    </location>
</feature>
<keyword evidence="9 14" id="KW-0472">Membrane</keyword>
<dbReference type="PROSITE" id="PS00280">
    <property type="entry name" value="BPTI_KUNITZ_1"/>
    <property type="match status" value="1"/>
</dbReference>
<dbReference type="Pfam" id="PF12924">
    <property type="entry name" value="APP_Cu_bd"/>
    <property type="match status" value="1"/>
</dbReference>
<evidence type="ECO:0000256" key="3">
    <source>
        <dbReference type="ARBA" id="ARBA00022692"/>
    </source>
</evidence>
<dbReference type="InterPro" id="IPR019745">
    <property type="entry name" value="Amyloid_glyco_intracell_CS"/>
</dbReference>
<dbReference type="SUPFAM" id="SSF109843">
    <property type="entry name" value="CAPPD, an extracellular domain of amyloid beta A4 protein"/>
    <property type="match status" value="1"/>
</dbReference>
<feature type="disulfide bond" evidence="12">
    <location>
        <begin position="116"/>
        <end position="146"/>
    </location>
</feature>
<feature type="region of interest" description="GFLD subdomain" evidence="12">
    <location>
        <begin position="1"/>
        <end position="95"/>
    </location>
</feature>
<feature type="compositionally biased region" description="Basic and acidic residues" evidence="13">
    <location>
        <begin position="245"/>
        <end position="255"/>
    </location>
</feature>
<dbReference type="Pfam" id="PF10515">
    <property type="entry name" value="APP_amyloid"/>
    <property type="match status" value="1"/>
</dbReference>
<dbReference type="FunFam" id="4.10.410.10:FF:000003">
    <property type="entry name" value="amyloid-like protein 2 isoform X1"/>
    <property type="match status" value="1"/>
</dbReference>
<evidence type="ECO:0000256" key="14">
    <source>
        <dbReference type="SAM" id="Phobius"/>
    </source>
</evidence>
<dbReference type="PANTHER" id="PTHR23103">
    <property type="entry name" value="ALZHEIMER'S DISEASE BETA-AMYLOID RELATED"/>
    <property type="match status" value="1"/>
</dbReference>
<dbReference type="Gene3D" id="1.20.120.770">
    <property type="entry name" value="Amyloid precursor protein, E2 domain"/>
    <property type="match status" value="1"/>
</dbReference>
<comment type="caution">
    <text evidence="12">Lacks conserved residue(s) required for the propagation of feature annotation.</text>
</comment>
<dbReference type="EMBL" id="KK734214">
    <property type="protein sequence ID" value="KFR05057.1"/>
    <property type="molecule type" value="Genomic_DNA"/>
</dbReference>
<dbReference type="InterPro" id="IPR024329">
    <property type="entry name" value="Amyloid_glyco_E2_domain"/>
</dbReference>
<dbReference type="SMART" id="SM00006">
    <property type="entry name" value="A4_EXTRA"/>
    <property type="match status" value="1"/>
</dbReference>
<feature type="disulfide bond" evidence="12">
    <location>
        <begin position="45"/>
        <end position="89"/>
    </location>
</feature>
<evidence type="ECO:0000256" key="10">
    <source>
        <dbReference type="ARBA" id="ARBA00023157"/>
    </source>
</evidence>
<feature type="region of interest" description="CuBD subdomain" evidence="12">
    <location>
        <begin position="103"/>
        <end position="161"/>
    </location>
</feature>
<evidence type="ECO:0000256" key="13">
    <source>
        <dbReference type="SAM" id="MobiDB-lite"/>
    </source>
</evidence>
<dbReference type="InterPro" id="IPR008155">
    <property type="entry name" value="Amyloid_glyco"/>
</dbReference>
<dbReference type="InterPro" id="IPR036880">
    <property type="entry name" value="Kunitz_BPTI_sf"/>
</dbReference>
<accession>A0A091VNR2</accession>
<dbReference type="GO" id="GO:0007417">
    <property type="term" value="P:central nervous system development"/>
    <property type="evidence" value="ECO:0007669"/>
    <property type="project" value="TreeGrafter"/>
</dbReference>
<dbReference type="InterPro" id="IPR015849">
    <property type="entry name" value="Amyloid_glyco_heparin-bd"/>
</dbReference>
<feature type="domain" description="E1" evidence="16">
    <location>
        <begin position="1"/>
        <end position="161"/>
    </location>
</feature>
<dbReference type="Pfam" id="PF12925">
    <property type="entry name" value="APP_E2"/>
    <property type="match status" value="1"/>
</dbReference>
<dbReference type="PRINTS" id="PR00759">
    <property type="entry name" value="BASICPTASE"/>
</dbReference>
<dbReference type="FunFam" id="1.20.120.770:FF:000001">
    <property type="entry name" value="Amyloid beta A4 protein-like isoform 1"/>
    <property type="match status" value="1"/>
</dbReference>
<evidence type="ECO:0000256" key="8">
    <source>
        <dbReference type="ARBA" id="ARBA00023008"/>
    </source>
</evidence>
<dbReference type="FunFam" id="3.30.1490.140:FF:000001">
    <property type="entry name" value="Amyloid beta (A4) protein b"/>
    <property type="match status" value="1"/>
</dbReference>
<dbReference type="SUPFAM" id="SSF56491">
    <property type="entry name" value="A heparin-binding domain"/>
    <property type="match status" value="1"/>
</dbReference>
<dbReference type="STRING" id="30419.A0A091VNR2"/>
<evidence type="ECO:0000313" key="18">
    <source>
        <dbReference type="EMBL" id="KFR05057.1"/>
    </source>
</evidence>
<dbReference type="GO" id="GO:0046914">
    <property type="term" value="F:transition metal ion binding"/>
    <property type="evidence" value="ECO:0007669"/>
    <property type="project" value="InterPro"/>
</dbReference>
<keyword evidence="10 12" id="KW-1015">Disulfide bond</keyword>
<dbReference type="Gene3D" id="6.10.250.1670">
    <property type="match status" value="1"/>
</dbReference>
<dbReference type="InterPro" id="IPR036176">
    <property type="entry name" value="E2_sf"/>
</dbReference>
<feature type="compositionally biased region" description="Basic and acidic residues" evidence="13">
    <location>
        <begin position="223"/>
        <end position="235"/>
    </location>
</feature>
<dbReference type="InterPro" id="IPR011993">
    <property type="entry name" value="PH-like_dom_sf"/>
</dbReference>
<dbReference type="FunFam" id="3.90.570.10:FF:000001">
    <property type="entry name" value="Amyloid beta A4 protein"/>
    <property type="match status" value="1"/>
</dbReference>
<dbReference type="SMART" id="SM00131">
    <property type="entry name" value="KU"/>
    <property type="match status" value="1"/>
</dbReference>
<sequence>VAEPQIAMFCGKLNMHVNIQTGKWEPDTSGTKSCFGAKEEILQYCQEMYPDLQITNVVEANQPVSIDSWCKRGKKQCKGHTHIVVPYKCLVGEFVSDVLLVPEKCRFFHKERMGVCESHQHWHTVAKEACLTEGMILHSYGMLLPCGVDQFHGTEYVCCPQTKVVDEALSKEEEDEDEDEDYDLYKSEFPTEAGVEDFTGTAVEEDEDGEDEGEEEEEEVVEDRDYYYDSYKVDDYNEETPTEPSSDKAVPEKEVSSDMKSVCSQEAMTGPCRAVMPRWYFDPNKRKCIRFIYGGCGGNRNNFESEEYCMAVCKKMSKSCLPLALVRLASVCLAFGVSSSLPRSREVPTDDVDVYFETPADDNEHARFQKAKEQLEVRHHNRMDRVKKEWEEAEHQAVNLPKAERQTLIQHFQAMVKSLEKEAASEKQQLVETHLARVEAMLNDRRRIALENYLAALQADPPRPHRILQALKRYVRAENKDRLHTIRHYQHVLAVDPEKAAQMKSQVMTHLHVIEERMNQSLSLLYKVPYVAEEIQDEIDELLQEQRADMDQFTSSISESQVDVRVSSEESEEIPPEGKPFRPFQVKTFPALPESEDVTSKPTLDANLTKGGCQEDGAKLFSVVPSDRTRGNGHKLRHRNSLRDDFSFSSSALIGLLVIAVAIATVVVISLVMLRKRQYGTISHGIVEVDPMLTPEERHLSKMQNHGYENPTYKYLEQMQ</sequence>